<gene>
    <name evidence="2" type="ORF">BTO16_11475</name>
</gene>
<proteinExistence type="predicted"/>
<name>A0A2S7WFW0_9FLAO</name>
<dbReference type="Gene3D" id="3.30.420.10">
    <property type="entry name" value="Ribonuclease H-like superfamily/Ribonuclease H"/>
    <property type="match status" value="1"/>
</dbReference>
<sequence length="429" mass="50036">MYKRNYHPLIILLYASGMLDTKQLCELPKTTKHNWNQFKHQNYYGDDWVSSYVEQFDNIKEVYASAFLYKSLRFLVETRKGYLHILQEFSYNKKLLKLHADKIITSIEKMKSLANVNVKTACKYYGISKDWYYNQKRKLLCGISPFQRCYRQHPNQLTVQEISVIENLVTDPANFGKRKITLYYFALRNGLIFCGLSTFNKYASALGYIKPKRFRYPMKKGLRASRVFEWLHVDITIVNTIEDGIQKVAFVKDNFSKAILHYSSTNGKAGSEFIKNLFAETFEKYNLLNATKPINILSDGGSENKGELLSWVQNIQAPPIVSKITAQTKDFPFSNSMSESTHSIYKTEFLHGKYSLNEKIHLKDLKRFVEYYQHLRYPTDLFGLTTFEVVNGKIPDKNHFKEKIQEARKNRVEANQQFNDCKIALGCNS</sequence>
<comment type="caution">
    <text evidence="2">The sequence shown here is derived from an EMBL/GenBank/DDBJ whole genome shotgun (WGS) entry which is preliminary data.</text>
</comment>
<keyword evidence="3" id="KW-1185">Reference proteome</keyword>
<protein>
    <recommendedName>
        <fullName evidence="4">Integrase catalytic domain-containing protein</fullName>
    </recommendedName>
</protein>
<feature type="coiled-coil region" evidence="1">
    <location>
        <begin position="397"/>
        <end position="424"/>
    </location>
</feature>
<dbReference type="GO" id="GO:0003676">
    <property type="term" value="F:nucleic acid binding"/>
    <property type="evidence" value="ECO:0007669"/>
    <property type="project" value="InterPro"/>
</dbReference>
<dbReference type="SUPFAM" id="SSF53098">
    <property type="entry name" value="Ribonuclease H-like"/>
    <property type="match status" value="1"/>
</dbReference>
<dbReference type="OrthoDB" id="9815231at2"/>
<dbReference type="InterPro" id="IPR036397">
    <property type="entry name" value="RNaseH_sf"/>
</dbReference>
<dbReference type="InterPro" id="IPR012337">
    <property type="entry name" value="RNaseH-like_sf"/>
</dbReference>
<keyword evidence="1" id="KW-0175">Coiled coil</keyword>
<reference evidence="2 3" key="1">
    <citation type="submission" date="2016-12" db="EMBL/GenBank/DDBJ databases">
        <title>Trade-off between light-utilization and light-protection in marine flavobacteria.</title>
        <authorList>
            <person name="Kumagai Y."/>
            <person name="Yoshizawa S."/>
            <person name="Kogure K."/>
            <person name="Iwasaki W."/>
        </authorList>
    </citation>
    <scope>NUCLEOTIDE SEQUENCE [LARGE SCALE GENOMIC DNA]</scope>
    <source>
        <strain evidence="2 3">ATCC 43844</strain>
    </source>
</reference>
<evidence type="ECO:0008006" key="4">
    <source>
        <dbReference type="Google" id="ProtNLM"/>
    </source>
</evidence>
<accession>A0A2S7WFW0</accession>
<evidence type="ECO:0000256" key="1">
    <source>
        <dbReference type="SAM" id="Coils"/>
    </source>
</evidence>
<dbReference type="EMBL" id="MSCM01000002">
    <property type="protein sequence ID" value="PQJ76518.1"/>
    <property type="molecule type" value="Genomic_DNA"/>
</dbReference>
<dbReference type="AlphaFoldDB" id="A0A2S7WFW0"/>
<organism evidence="2 3">
    <name type="scientific">Polaribacter glomeratus</name>
    <dbReference type="NCBI Taxonomy" id="102"/>
    <lineage>
        <taxon>Bacteria</taxon>
        <taxon>Pseudomonadati</taxon>
        <taxon>Bacteroidota</taxon>
        <taxon>Flavobacteriia</taxon>
        <taxon>Flavobacteriales</taxon>
        <taxon>Flavobacteriaceae</taxon>
    </lineage>
</organism>
<evidence type="ECO:0000313" key="3">
    <source>
        <dbReference type="Proteomes" id="UP000239068"/>
    </source>
</evidence>
<evidence type="ECO:0000313" key="2">
    <source>
        <dbReference type="EMBL" id="PQJ76518.1"/>
    </source>
</evidence>
<dbReference type="Proteomes" id="UP000239068">
    <property type="component" value="Unassembled WGS sequence"/>
</dbReference>
<dbReference type="RefSeq" id="WP_105021828.1">
    <property type="nucleotide sequence ID" value="NZ_MSCM01000002.1"/>
</dbReference>